<dbReference type="RefSeq" id="WP_108737644.1">
    <property type="nucleotide sequence ID" value="NZ_CP020919.1"/>
</dbReference>
<proteinExistence type="predicted"/>
<organism evidence="2 3">
    <name type="scientific">Flavobacterium kingsejongi</name>
    <dbReference type="NCBI Taxonomy" id="1678728"/>
    <lineage>
        <taxon>Bacteria</taxon>
        <taxon>Pseudomonadati</taxon>
        <taxon>Bacteroidota</taxon>
        <taxon>Flavobacteriia</taxon>
        <taxon>Flavobacteriales</taxon>
        <taxon>Flavobacteriaceae</taxon>
        <taxon>Flavobacterium</taxon>
    </lineage>
</organism>
<dbReference type="KEGG" id="fki:FK004_13155"/>
<dbReference type="AlphaFoldDB" id="A0A2S1LR35"/>
<evidence type="ECO:0000313" key="2">
    <source>
        <dbReference type="EMBL" id="AWG26106.1"/>
    </source>
</evidence>
<reference evidence="2 3" key="1">
    <citation type="submission" date="2017-04" db="EMBL/GenBank/DDBJ databases">
        <title>Complete genome sequence of Flavobacterium kingsejong AJ004.</title>
        <authorList>
            <person name="Lee P.C."/>
        </authorList>
    </citation>
    <scope>NUCLEOTIDE SEQUENCE [LARGE SCALE GENOMIC DNA]</scope>
    <source>
        <strain evidence="2 3">AJ004</strain>
    </source>
</reference>
<name>A0A2S1LR35_9FLAO</name>
<feature type="transmembrane region" description="Helical" evidence="1">
    <location>
        <begin position="12"/>
        <end position="38"/>
    </location>
</feature>
<protein>
    <submittedName>
        <fullName evidence="2">CcoQ/FixQ family Cbb3-type cytochrome c oxidase assembly chaperone</fullName>
    </submittedName>
</protein>
<keyword evidence="1" id="KW-0812">Transmembrane</keyword>
<dbReference type="OrthoDB" id="965798at2"/>
<dbReference type="Proteomes" id="UP000244677">
    <property type="component" value="Chromosome"/>
</dbReference>
<evidence type="ECO:0000313" key="3">
    <source>
        <dbReference type="Proteomes" id="UP000244677"/>
    </source>
</evidence>
<accession>A0A2S1LR35</accession>
<dbReference type="EMBL" id="CP020919">
    <property type="protein sequence ID" value="AWG26106.1"/>
    <property type="molecule type" value="Genomic_DNA"/>
</dbReference>
<evidence type="ECO:0000256" key="1">
    <source>
        <dbReference type="SAM" id="Phobius"/>
    </source>
</evidence>
<sequence length="59" mass="6798">MLKFINQHMATIAGIEIFPIISLLIFFTFFVGLGLWVFSYKKDTIRVLSEMPLEEDTTA</sequence>
<keyword evidence="1" id="KW-1133">Transmembrane helix</keyword>
<gene>
    <name evidence="2" type="ORF">FK004_13155</name>
</gene>
<keyword evidence="1" id="KW-0472">Membrane</keyword>
<keyword evidence="3" id="KW-1185">Reference proteome</keyword>